<keyword evidence="6 7" id="KW-0472">Membrane</keyword>
<evidence type="ECO:0000256" key="7">
    <source>
        <dbReference type="SAM" id="Phobius"/>
    </source>
</evidence>
<proteinExistence type="predicted"/>
<evidence type="ECO:0000256" key="1">
    <source>
        <dbReference type="ARBA" id="ARBA00004651"/>
    </source>
</evidence>
<name>A0ABX9S516_9ENTR</name>
<evidence type="ECO:0000313" key="9">
    <source>
        <dbReference type="Proteomes" id="UP000267341"/>
    </source>
</evidence>
<dbReference type="PANTHER" id="PTHR30509">
    <property type="entry name" value="P-HYDROXYBENZOIC ACID EFFLUX PUMP SUBUNIT-RELATED"/>
    <property type="match status" value="1"/>
</dbReference>
<keyword evidence="5 7" id="KW-1133">Transmembrane helix</keyword>
<keyword evidence="4 7" id="KW-0812">Transmembrane</keyword>
<feature type="transmembrane region" description="Helical" evidence="7">
    <location>
        <begin position="144"/>
        <end position="165"/>
    </location>
</feature>
<feature type="transmembrane region" description="Helical" evidence="7">
    <location>
        <begin position="33"/>
        <end position="50"/>
    </location>
</feature>
<evidence type="ECO:0000313" key="8">
    <source>
        <dbReference type="EMBL" id="RKR64470.1"/>
    </source>
</evidence>
<feature type="transmembrane region" description="Helical" evidence="7">
    <location>
        <begin position="112"/>
        <end position="132"/>
    </location>
</feature>
<gene>
    <name evidence="8" type="ORF">C7387_1168</name>
</gene>
<dbReference type="Pfam" id="PF04632">
    <property type="entry name" value="FUSC"/>
    <property type="match status" value="1"/>
</dbReference>
<feature type="transmembrane region" description="Helical" evidence="7">
    <location>
        <begin position="62"/>
        <end position="82"/>
    </location>
</feature>
<dbReference type="InterPro" id="IPR006726">
    <property type="entry name" value="PHBA_efflux_AaeB/fusaric-R"/>
</dbReference>
<feature type="transmembrane region" description="Helical" evidence="7">
    <location>
        <begin position="88"/>
        <end position="105"/>
    </location>
</feature>
<evidence type="ECO:0000256" key="3">
    <source>
        <dbReference type="ARBA" id="ARBA00022475"/>
    </source>
</evidence>
<protein>
    <submittedName>
        <fullName evidence="8">p-hydroxybenzoic acid efflux pump subunit AaeB</fullName>
    </submittedName>
</protein>
<dbReference type="EMBL" id="RBIZ01000003">
    <property type="protein sequence ID" value="RKR64470.1"/>
    <property type="molecule type" value="Genomic_DNA"/>
</dbReference>
<dbReference type="PANTHER" id="PTHR30509:SF9">
    <property type="entry name" value="MULTIDRUG RESISTANCE PROTEIN MDTO"/>
    <property type="match status" value="1"/>
</dbReference>
<organism evidence="8 9">
    <name type="scientific">Yokenella regensburgei</name>
    <dbReference type="NCBI Taxonomy" id="158877"/>
    <lineage>
        <taxon>Bacteria</taxon>
        <taxon>Pseudomonadati</taxon>
        <taxon>Pseudomonadota</taxon>
        <taxon>Gammaproteobacteria</taxon>
        <taxon>Enterobacterales</taxon>
        <taxon>Enterobacteriaceae</taxon>
        <taxon>Yokenella</taxon>
    </lineage>
</organism>
<feature type="transmembrane region" description="Helical" evidence="7">
    <location>
        <begin position="430"/>
        <end position="447"/>
    </location>
</feature>
<feature type="transmembrane region" description="Helical" evidence="7">
    <location>
        <begin position="9"/>
        <end position="27"/>
    </location>
</feature>
<accession>A0ABX9S516</accession>
<comment type="subcellular location">
    <subcellularLocation>
        <location evidence="1">Cell membrane</location>
        <topology evidence="1">Multi-pass membrane protein</topology>
    </subcellularLocation>
</comment>
<evidence type="ECO:0000256" key="4">
    <source>
        <dbReference type="ARBA" id="ARBA00022692"/>
    </source>
</evidence>
<keyword evidence="2" id="KW-0813">Transport</keyword>
<feature type="transmembrane region" description="Helical" evidence="7">
    <location>
        <begin position="480"/>
        <end position="501"/>
    </location>
</feature>
<evidence type="ECO:0000256" key="2">
    <source>
        <dbReference type="ARBA" id="ARBA00022448"/>
    </source>
</evidence>
<comment type="caution">
    <text evidence="8">The sequence shown here is derived from an EMBL/GenBank/DDBJ whole genome shotgun (WGS) entry which is preliminary data.</text>
</comment>
<dbReference type="Proteomes" id="UP000267341">
    <property type="component" value="Unassembled WGS sequence"/>
</dbReference>
<evidence type="ECO:0000256" key="5">
    <source>
        <dbReference type="ARBA" id="ARBA00022989"/>
    </source>
</evidence>
<reference evidence="8 9" key="1">
    <citation type="submission" date="2018-10" db="EMBL/GenBank/DDBJ databases">
        <title>Genomic Encyclopedia of Type Strains, Phase IV (KMG-IV): sequencing the most valuable type-strain genomes for metagenomic binning, comparative biology and taxonomic classification.</title>
        <authorList>
            <person name="Goeker M."/>
        </authorList>
    </citation>
    <scope>NUCLEOTIDE SEQUENCE [LARGE SCALE GENOMIC DNA]</scope>
    <source>
        <strain evidence="8 9">DSM 5079</strain>
    </source>
</reference>
<feature type="transmembrane region" description="Helical" evidence="7">
    <location>
        <begin position="369"/>
        <end position="393"/>
    </location>
</feature>
<sequence>MQLCRLRSALKLSFAVALALASGFYFQLEIPRWAVVTAVIVIAGPAFVAGQEPYSGAIFHRSLLRVVGTLLGGMVGLLIMFLAARAPVVMLLLCCLWIGVCTWRSSLVRVEYAYAWALSGYTVLILIVTVTSTPGTLSLAPEFVIERISEVMFGICCAFIAEVIFMPRSAKADIDDLVEQIFISHYQIMRSLCLSLGGNVPREQWLVLHQLHIKLESTLNLLARESSRWEKCAHRGKKLYALSLSILTCSHEVQRDLSQNKMILAESLSSQFETKIYESPGIRHQLRSLHHSLLSSKSNPLQLKILYWLGGMIRYRLLVRGIFSNCAYLPVESKLLRKTEPAIVKSAEQFSSAINGLRAFVASMTCVAIWGWTGWTSASGFMVVIAVMCSLAMRTTNPQKTGLDFVLGMLIALPLGMFYFLVVLPMTQQNLMLLLISMVLLIFVIGWEGQKKRIGAMGTLMGVLNLLVLSNPMVFNFNAFIDAALGQLIGSLIGYLVILIFPDNSQAVTRRALITCLRREVFHQLRSSVRNTSQLPQMYAYYNRLEQIEPTDVLALNLAMNLIMDYHEMAHENLLRVNAS</sequence>
<keyword evidence="3" id="KW-1003">Cell membrane</keyword>
<feature type="transmembrane region" description="Helical" evidence="7">
    <location>
        <begin position="405"/>
        <end position="424"/>
    </location>
</feature>
<evidence type="ECO:0000256" key="6">
    <source>
        <dbReference type="ARBA" id="ARBA00023136"/>
    </source>
</evidence>
<keyword evidence="9" id="KW-1185">Reference proteome</keyword>